<dbReference type="RefSeq" id="WP_277901372.1">
    <property type="nucleotide sequence ID" value="NZ_JAPMUA010000008.1"/>
</dbReference>
<evidence type="ECO:0000313" key="2">
    <source>
        <dbReference type="Proteomes" id="UP001153642"/>
    </source>
</evidence>
<dbReference type="Proteomes" id="UP001153642">
    <property type="component" value="Unassembled WGS sequence"/>
</dbReference>
<reference evidence="1" key="1">
    <citation type="submission" date="2022-11" db="EMBL/GenBank/DDBJ databases">
        <title>High-quality draft genome sequence of Galbibacter sp. strain CMA-7.</title>
        <authorList>
            <person name="Wei L."/>
            <person name="Dong C."/>
            <person name="Shao Z."/>
        </authorList>
    </citation>
    <scope>NUCLEOTIDE SEQUENCE</scope>
    <source>
        <strain evidence="1">CMA-7</strain>
    </source>
</reference>
<organism evidence="1 2">
    <name type="scientific">Galbibacter pacificus</name>
    <dbReference type="NCBI Taxonomy" id="2996052"/>
    <lineage>
        <taxon>Bacteria</taxon>
        <taxon>Pseudomonadati</taxon>
        <taxon>Bacteroidota</taxon>
        <taxon>Flavobacteriia</taxon>
        <taxon>Flavobacteriales</taxon>
        <taxon>Flavobacteriaceae</taxon>
        <taxon>Galbibacter</taxon>
    </lineage>
</organism>
<dbReference type="EMBL" id="JAPMUA010000008">
    <property type="protein sequence ID" value="MDG3587655.1"/>
    <property type="molecule type" value="Genomic_DNA"/>
</dbReference>
<evidence type="ECO:0008006" key="3">
    <source>
        <dbReference type="Google" id="ProtNLM"/>
    </source>
</evidence>
<proteinExistence type="predicted"/>
<comment type="caution">
    <text evidence="1">The sequence shown here is derived from an EMBL/GenBank/DDBJ whole genome shotgun (WGS) entry which is preliminary data.</text>
</comment>
<gene>
    <name evidence="1" type="ORF">OSR52_17485</name>
</gene>
<keyword evidence="2" id="KW-1185">Reference proteome</keyword>
<protein>
    <recommendedName>
        <fullName evidence="3">DUF4625 domain-containing protein</fullName>
    </recommendedName>
</protein>
<name>A0ABT6FWL5_9FLAO</name>
<accession>A0ABT6FWL5</accession>
<dbReference type="PROSITE" id="PS51257">
    <property type="entry name" value="PROKAR_LIPOPROTEIN"/>
    <property type="match status" value="1"/>
</dbReference>
<evidence type="ECO:0000313" key="1">
    <source>
        <dbReference type="EMBL" id="MDG3587655.1"/>
    </source>
</evidence>
<sequence>MRNKLLFLLMFTLLLSCSKDDETPDVKEVDKTIWDITVTNVSATTVDYEEGNFNGLSSIAIAYRKKNDTKINQVYDDENREVGLEPYTDYEFFAYDTETGEVSDKKVAFTTLPFDVVFEEQNSNFSEYNVASHEGFEHAIKLKNISPKVNAINAKLIPEEVTTEPVLLENVRIENDSLYFTIPENMIPDDPYEIYRTYNIEYTVGNEQSFNLKNSDDSRAHNIVMVVYNKKPQILESVITKLEAVDYACGNVPSYNIALSGAFMNVDNTGDEGQGFIESNKVRVFVTDKDTDDFFFVEHLTDLQKCSFFSRLGDRPYENPFGLNVYHRMDHLVIRGLESEYEFHPGEFSIRVVFEQGDEFYETNEYSITITE</sequence>